<keyword evidence="6" id="KW-0808">Transferase</keyword>
<dbReference type="SUPFAM" id="SSF56112">
    <property type="entry name" value="Protein kinase-like (PK-like)"/>
    <property type="match status" value="1"/>
</dbReference>
<evidence type="ECO:0000256" key="5">
    <source>
        <dbReference type="ARBA" id="ARBA00022527"/>
    </source>
</evidence>
<evidence type="ECO:0000256" key="7">
    <source>
        <dbReference type="ARBA" id="ARBA00022723"/>
    </source>
</evidence>
<dbReference type="FunFam" id="1.10.510.10:FF:000768">
    <property type="entry name" value="Non-specific serine/threonine protein kinase"/>
    <property type="match status" value="1"/>
</dbReference>
<organism evidence="14 15">
    <name type="scientific">Cricetulus griseus</name>
    <name type="common">Chinese hamster</name>
    <name type="synonym">Cricetulus barabensis griseus</name>
    <dbReference type="NCBI Taxonomy" id="10029"/>
    <lineage>
        <taxon>Eukaryota</taxon>
        <taxon>Metazoa</taxon>
        <taxon>Chordata</taxon>
        <taxon>Craniata</taxon>
        <taxon>Vertebrata</taxon>
        <taxon>Euteleostomi</taxon>
        <taxon>Mammalia</taxon>
        <taxon>Eutheria</taxon>
        <taxon>Euarchontoglires</taxon>
        <taxon>Glires</taxon>
        <taxon>Rodentia</taxon>
        <taxon>Myomorpha</taxon>
        <taxon>Muroidea</taxon>
        <taxon>Cricetidae</taxon>
        <taxon>Cricetinae</taxon>
        <taxon>Cricetulus</taxon>
    </lineage>
</organism>
<keyword evidence="8" id="KW-0547">Nucleotide-binding</keyword>
<protein>
    <recommendedName>
        <fullName evidence="3">non-specific serine/threonine protein kinase</fullName>
        <ecNumber evidence="3">2.7.11.1</ecNumber>
    </recommendedName>
</protein>
<proteinExistence type="predicted"/>
<keyword evidence="5" id="KW-0723">Serine/threonine-protein kinase</keyword>
<sequence>MFGKKKKKIEISGPSNFEHRVHTGFDPQEQKFTGLPQQWHSLLADTANRPKPMVDPSCITPIQLAPMKVCKDSVFRMNEEQIATVCLSVLKALSYLHNQGVIHRDIKSDSILLTSDGRIKLSDFGFCAQVSKEVPKRKSLVGTPYWMAPEVISRLPYGTEVDIWSLGIMVIEMIDGEPPYFNEPPLQAMRRIRDSLPPRVKDLHKVEKDTS</sequence>
<feature type="domain" description="Protein kinase" evidence="12">
    <location>
        <begin position="1"/>
        <end position="211"/>
    </location>
</feature>
<dbReference type="GO" id="GO:0046872">
    <property type="term" value="F:metal ion binding"/>
    <property type="evidence" value="ECO:0007669"/>
    <property type="project" value="UniProtKB-KW"/>
</dbReference>
<dbReference type="Proteomes" id="UP000001075">
    <property type="component" value="Unassembled WGS sequence"/>
</dbReference>
<evidence type="ECO:0000256" key="10">
    <source>
        <dbReference type="ARBA" id="ARBA00022840"/>
    </source>
</evidence>
<dbReference type="FunFam" id="3.90.810.10:FF:000002">
    <property type="entry name" value="Non-specific serine/threonine protein kinase"/>
    <property type="match status" value="1"/>
</dbReference>
<feature type="domain" description="CRIB" evidence="13">
    <location>
        <begin position="11"/>
        <end position="24"/>
    </location>
</feature>
<keyword evidence="11" id="KW-0460">Magnesium</keyword>
<evidence type="ECO:0000313" key="15">
    <source>
        <dbReference type="Proteomes" id="UP000001075"/>
    </source>
</evidence>
<dbReference type="SMART" id="SM00285">
    <property type="entry name" value="PBD"/>
    <property type="match status" value="1"/>
</dbReference>
<dbReference type="GO" id="GO:0005737">
    <property type="term" value="C:cytoplasm"/>
    <property type="evidence" value="ECO:0007669"/>
    <property type="project" value="UniProtKB-SubCell"/>
</dbReference>
<dbReference type="InterPro" id="IPR051931">
    <property type="entry name" value="PAK3-like"/>
</dbReference>
<dbReference type="GO" id="GO:0004674">
    <property type="term" value="F:protein serine/threonine kinase activity"/>
    <property type="evidence" value="ECO:0007669"/>
    <property type="project" value="UniProtKB-KW"/>
</dbReference>
<dbReference type="Pfam" id="PF00786">
    <property type="entry name" value="PBD"/>
    <property type="match status" value="1"/>
</dbReference>
<evidence type="ECO:0000256" key="4">
    <source>
        <dbReference type="ARBA" id="ARBA00022490"/>
    </source>
</evidence>
<dbReference type="eggNOG" id="KOG0578">
    <property type="taxonomic scope" value="Eukaryota"/>
</dbReference>
<keyword evidence="7" id="KW-0479">Metal-binding</keyword>
<dbReference type="STRING" id="10029.G3GSB4"/>
<evidence type="ECO:0000259" key="12">
    <source>
        <dbReference type="PROSITE" id="PS50011"/>
    </source>
</evidence>
<comment type="cofactor">
    <cofactor evidence="1">
        <name>Mg(2+)</name>
        <dbReference type="ChEBI" id="CHEBI:18420"/>
    </cofactor>
</comment>
<evidence type="ECO:0000313" key="14">
    <source>
        <dbReference type="EMBL" id="EGV93078.1"/>
    </source>
</evidence>
<dbReference type="GO" id="GO:0005524">
    <property type="term" value="F:ATP binding"/>
    <property type="evidence" value="ECO:0007669"/>
    <property type="project" value="UniProtKB-KW"/>
</dbReference>
<dbReference type="InterPro" id="IPR033923">
    <property type="entry name" value="PAK_BD"/>
</dbReference>
<dbReference type="EMBL" id="JH000008">
    <property type="protein sequence ID" value="EGV93078.1"/>
    <property type="molecule type" value="Genomic_DNA"/>
</dbReference>
<dbReference type="Gene3D" id="3.90.810.10">
    <property type="entry name" value="CRIB domain"/>
    <property type="match status" value="1"/>
</dbReference>
<gene>
    <name evidence="14" type="ORF">I79_000433</name>
</gene>
<dbReference type="Gene3D" id="1.10.510.10">
    <property type="entry name" value="Transferase(Phosphotransferase) domain 1"/>
    <property type="match status" value="1"/>
</dbReference>
<keyword evidence="9 14" id="KW-0418">Kinase</keyword>
<dbReference type="InterPro" id="IPR011009">
    <property type="entry name" value="Kinase-like_dom_sf"/>
</dbReference>
<evidence type="ECO:0000259" key="13">
    <source>
        <dbReference type="PROSITE" id="PS50108"/>
    </source>
</evidence>
<evidence type="ECO:0000256" key="9">
    <source>
        <dbReference type="ARBA" id="ARBA00022777"/>
    </source>
</evidence>
<dbReference type="InterPro" id="IPR036936">
    <property type="entry name" value="CRIB_dom_sf"/>
</dbReference>
<dbReference type="InterPro" id="IPR000719">
    <property type="entry name" value="Prot_kinase_dom"/>
</dbReference>
<dbReference type="PROSITE" id="PS50011">
    <property type="entry name" value="PROTEIN_KINASE_DOM"/>
    <property type="match status" value="1"/>
</dbReference>
<dbReference type="InterPro" id="IPR000095">
    <property type="entry name" value="CRIB_dom"/>
</dbReference>
<dbReference type="PaxDb" id="10029-XP_007635829.1"/>
<dbReference type="CDD" id="cd01093">
    <property type="entry name" value="CRIB_PAK_like"/>
    <property type="match status" value="1"/>
</dbReference>
<evidence type="ECO:0000256" key="6">
    <source>
        <dbReference type="ARBA" id="ARBA00022679"/>
    </source>
</evidence>
<dbReference type="PANTHER" id="PTHR45832:SF4">
    <property type="entry name" value="NON-SPECIFIC SERINE_THREONINE PROTEIN KINASE"/>
    <property type="match status" value="1"/>
</dbReference>
<dbReference type="PROSITE" id="PS50108">
    <property type="entry name" value="CRIB"/>
    <property type="match status" value="1"/>
</dbReference>
<comment type="subcellular location">
    <subcellularLocation>
        <location evidence="2">Cytoplasm</location>
    </subcellularLocation>
</comment>
<dbReference type="Pfam" id="PF00069">
    <property type="entry name" value="Pkinase"/>
    <property type="match status" value="1"/>
</dbReference>
<evidence type="ECO:0000256" key="11">
    <source>
        <dbReference type="ARBA" id="ARBA00022842"/>
    </source>
</evidence>
<evidence type="ECO:0000256" key="8">
    <source>
        <dbReference type="ARBA" id="ARBA00022741"/>
    </source>
</evidence>
<dbReference type="EC" id="2.7.11.1" evidence="3"/>
<reference evidence="15" key="1">
    <citation type="journal article" date="2011" name="Nat. Biotechnol.">
        <title>The genomic sequence of the Chinese hamster ovary (CHO)-K1 cell line.</title>
        <authorList>
            <person name="Xu X."/>
            <person name="Nagarajan H."/>
            <person name="Lewis N.E."/>
            <person name="Pan S."/>
            <person name="Cai Z."/>
            <person name="Liu X."/>
            <person name="Chen W."/>
            <person name="Xie M."/>
            <person name="Wang W."/>
            <person name="Hammond S."/>
            <person name="Andersen M.R."/>
            <person name="Neff N."/>
            <person name="Passarelli B."/>
            <person name="Koh W."/>
            <person name="Fan H.C."/>
            <person name="Wang J."/>
            <person name="Gui Y."/>
            <person name="Lee K.H."/>
            <person name="Betenbaugh M.J."/>
            <person name="Quake S.R."/>
            <person name="Famili I."/>
            <person name="Palsson B.O."/>
            <person name="Wang J."/>
        </authorList>
    </citation>
    <scope>NUCLEOTIDE SEQUENCE [LARGE SCALE GENOMIC DNA]</scope>
    <source>
        <strain evidence="15">CHO K1 cell line</strain>
    </source>
</reference>
<keyword evidence="10" id="KW-0067">ATP-binding</keyword>
<accession>G3GSB4</accession>
<keyword evidence="4" id="KW-0963">Cytoplasm</keyword>
<evidence type="ECO:0000256" key="2">
    <source>
        <dbReference type="ARBA" id="ARBA00004496"/>
    </source>
</evidence>
<dbReference type="InParanoid" id="G3GSB4"/>
<dbReference type="PANTHER" id="PTHR45832">
    <property type="entry name" value="SERINE/THREONINE-PROTEIN KINASE SAMKA-RELATED-RELATED"/>
    <property type="match status" value="1"/>
</dbReference>
<name>G3GSB4_CRIGR</name>
<dbReference type="AlphaFoldDB" id="G3GSB4"/>
<evidence type="ECO:0000256" key="3">
    <source>
        <dbReference type="ARBA" id="ARBA00012513"/>
    </source>
</evidence>
<evidence type="ECO:0000256" key="1">
    <source>
        <dbReference type="ARBA" id="ARBA00001946"/>
    </source>
</evidence>